<evidence type="ECO:0000313" key="5">
    <source>
        <dbReference type="Proteomes" id="UP001652626"/>
    </source>
</evidence>
<dbReference type="AlphaFoldDB" id="A0A8B8I5H3"/>
<dbReference type="GO" id="GO:0005737">
    <property type="term" value="C:cytoplasm"/>
    <property type="evidence" value="ECO:0007669"/>
    <property type="project" value="TreeGrafter"/>
</dbReference>
<dbReference type="RefSeq" id="XP_026491667.1">
    <property type="nucleotide sequence ID" value="XM_026635882.1"/>
</dbReference>
<dbReference type="Pfam" id="PF00035">
    <property type="entry name" value="dsrm"/>
    <property type="match status" value="2"/>
</dbReference>
<dbReference type="GO" id="GO:0035197">
    <property type="term" value="F:siRNA binding"/>
    <property type="evidence" value="ECO:0007669"/>
    <property type="project" value="TreeGrafter"/>
</dbReference>
<feature type="domain" description="DRBM" evidence="4">
    <location>
        <begin position="3"/>
        <end position="70"/>
    </location>
</feature>
<evidence type="ECO:0000313" key="6">
    <source>
        <dbReference type="RefSeq" id="XP_026491667.1"/>
    </source>
</evidence>
<dbReference type="Gene3D" id="3.30.160.20">
    <property type="match status" value="2"/>
</dbReference>
<dbReference type="PROSITE" id="PS50137">
    <property type="entry name" value="DS_RBD"/>
    <property type="match status" value="2"/>
</dbReference>
<dbReference type="GO" id="GO:0003725">
    <property type="term" value="F:double-stranded RNA binding"/>
    <property type="evidence" value="ECO:0007669"/>
    <property type="project" value="TreeGrafter"/>
</dbReference>
<organism evidence="5 6">
    <name type="scientific">Vanessa tameamea</name>
    <name type="common">Kamehameha butterfly</name>
    <dbReference type="NCBI Taxonomy" id="334116"/>
    <lineage>
        <taxon>Eukaryota</taxon>
        <taxon>Metazoa</taxon>
        <taxon>Ecdysozoa</taxon>
        <taxon>Arthropoda</taxon>
        <taxon>Hexapoda</taxon>
        <taxon>Insecta</taxon>
        <taxon>Pterygota</taxon>
        <taxon>Neoptera</taxon>
        <taxon>Endopterygota</taxon>
        <taxon>Lepidoptera</taxon>
        <taxon>Glossata</taxon>
        <taxon>Ditrysia</taxon>
        <taxon>Papilionoidea</taxon>
        <taxon>Nymphalidae</taxon>
        <taxon>Nymphalinae</taxon>
        <taxon>Vanessa</taxon>
    </lineage>
</organism>
<keyword evidence="5" id="KW-1185">Reference proteome</keyword>
<dbReference type="GO" id="GO:0070578">
    <property type="term" value="C:RISC-loading complex"/>
    <property type="evidence" value="ECO:0007669"/>
    <property type="project" value="TreeGrafter"/>
</dbReference>
<dbReference type="SUPFAM" id="SSF54768">
    <property type="entry name" value="dsRNA-binding domain-like"/>
    <property type="match status" value="2"/>
</dbReference>
<accession>A0A8B8I5H3</accession>
<dbReference type="RefSeq" id="XP_064074459.1">
    <property type="nucleotide sequence ID" value="XM_064218389.1"/>
</dbReference>
<dbReference type="InterPro" id="IPR051247">
    <property type="entry name" value="RLC_Component"/>
</dbReference>
<dbReference type="OrthoDB" id="5961559at2759"/>
<feature type="compositionally biased region" description="Pro residues" evidence="3">
    <location>
        <begin position="75"/>
        <end position="94"/>
    </location>
</feature>
<sequence length="339" mass="37644">MKTAVTVLQELMIKLGQLPNYECISQSGPQHQATFEYRCTAHGITVTGQARSKKEAKQEAARRMLMQLHTRGIQVPPPFASPPSPPPPSPPLPSDDPALEAGPSRGPCGTTGGPAVDSRSYVALLKELCEEYRLGEPEYELVSDTGPPHQRRFTMRARLRMHERQATSTTKKAARQLAAENLYSYLRENLARLTGDFVEEEALARAHEKRSQEKRAEATLQRFAERCEPTSWRHDLGQRLSNYHLGLLTHIDEEHRSLGTQALTATQSCEAEKTLELVCNALGLRVERPDLPTSGLTVYRLTPTSPTLAFAGHEPNAAAATALRYLRRMLLVPASDTIY</sequence>
<feature type="region of interest" description="Disordered" evidence="3">
    <location>
        <begin position="73"/>
        <end position="116"/>
    </location>
</feature>
<protein>
    <submittedName>
        <fullName evidence="6 7">Uncharacterized protein LOC113397492 isoform X1</fullName>
    </submittedName>
</protein>
<dbReference type="PANTHER" id="PTHR46205:SF3">
    <property type="entry name" value="LOQUACIOUS, ISOFORM B"/>
    <property type="match status" value="1"/>
</dbReference>
<reference evidence="5" key="2">
    <citation type="submission" date="2025-05" db="UniProtKB">
        <authorList>
            <consortium name="RefSeq"/>
        </authorList>
    </citation>
    <scope>NUCLEOTIDE SEQUENCE [LARGE SCALE GENOMIC DNA]</scope>
</reference>
<dbReference type="GO" id="GO:0016442">
    <property type="term" value="C:RISC complex"/>
    <property type="evidence" value="ECO:0007669"/>
    <property type="project" value="TreeGrafter"/>
</dbReference>
<keyword evidence="1 2" id="KW-0694">RNA-binding</keyword>
<dbReference type="CDD" id="cd10845">
    <property type="entry name" value="DSRM_RNAse_III_family"/>
    <property type="match status" value="1"/>
</dbReference>
<dbReference type="CDD" id="cd19862">
    <property type="entry name" value="DSRM_PRKRA-like_rpt1"/>
    <property type="match status" value="1"/>
</dbReference>
<evidence type="ECO:0000256" key="1">
    <source>
        <dbReference type="ARBA" id="ARBA00022884"/>
    </source>
</evidence>
<dbReference type="GO" id="GO:0005634">
    <property type="term" value="C:nucleus"/>
    <property type="evidence" value="ECO:0007669"/>
    <property type="project" value="TreeGrafter"/>
</dbReference>
<dbReference type="GeneID" id="113397492"/>
<dbReference type="GO" id="GO:0070920">
    <property type="term" value="P:regulation of regulatory ncRNA processing"/>
    <property type="evidence" value="ECO:0007669"/>
    <property type="project" value="TreeGrafter"/>
</dbReference>
<evidence type="ECO:0000256" key="3">
    <source>
        <dbReference type="SAM" id="MobiDB-lite"/>
    </source>
</evidence>
<gene>
    <name evidence="6 7 8" type="primary">LOC113397492</name>
</gene>
<reference evidence="6" key="1">
    <citation type="submission" date="2025-04" db="UniProtKB">
        <authorList>
            <consortium name="RefSeq"/>
        </authorList>
    </citation>
    <scope>IDENTIFICATION</scope>
    <source>
        <tissue evidence="6">Thorax</tissue>
        <tissue evidence="7 8">Whole body</tissue>
    </source>
</reference>
<dbReference type="SMART" id="SM00358">
    <property type="entry name" value="DSRM"/>
    <property type="match status" value="2"/>
</dbReference>
<evidence type="ECO:0000259" key="4">
    <source>
        <dbReference type="PROSITE" id="PS50137"/>
    </source>
</evidence>
<name>A0A8B8I5H3_VANTA</name>
<dbReference type="OMA" id="QENAMAN"/>
<dbReference type="InterPro" id="IPR014720">
    <property type="entry name" value="dsRBD_dom"/>
</dbReference>
<dbReference type="RefSeq" id="XP_064074462.1">
    <property type="nucleotide sequence ID" value="XM_064218392.1"/>
</dbReference>
<proteinExistence type="predicted"/>
<evidence type="ECO:0000256" key="2">
    <source>
        <dbReference type="PROSITE-ProRule" id="PRU00266"/>
    </source>
</evidence>
<dbReference type="GO" id="GO:0030422">
    <property type="term" value="P:siRNA processing"/>
    <property type="evidence" value="ECO:0007669"/>
    <property type="project" value="TreeGrafter"/>
</dbReference>
<evidence type="ECO:0000313" key="8">
    <source>
        <dbReference type="RefSeq" id="XP_064074462.1"/>
    </source>
</evidence>
<dbReference type="CTD" id="34066"/>
<feature type="domain" description="DRBM" evidence="4">
    <location>
        <begin position="120"/>
        <end position="188"/>
    </location>
</feature>
<evidence type="ECO:0000313" key="7">
    <source>
        <dbReference type="RefSeq" id="XP_064074459.1"/>
    </source>
</evidence>
<dbReference type="PANTHER" id="PTHR46205">
    <property type="entry name" value="LOQUACIOUS, ISOFORM B"/>
    <property type="match status" value="1"/>
</dbReference>
<dbReference type="Proteomes" id="UP001652626">
    <property type="component" value="Chromosome 3"/>
</dbReference>